<keyword evidence="9" id="KW-0493">Microtubule</keyword>
<reference evidence="29" key="1">
    <citation type="submission" date="2016-04" db="UniProtKB">
        <authorList>
            <consortium name="WormBaseParasite"/>
        </authorList>
    </citation>
    <scope>IDENTIFICATION</scope>
</reference>
<keyword evidence="12" id="KW-0999">Mitochondrion inner membrane</keyword>
<keyword evidence="8" id="KW-0679">Respiratory chain</keyword>
<dbReference type="Gene3D" id="1.10.8.720">
    <property type="entry name" value="Region D6 of dynein motor"/>
    <property type="match status" value="1"/>
</dbReference>
<keyword evidence="10" id="KW-0677">Repeat</keyword>
<evidence type="ECO:0000256" key="17">
    <source>
        <dbReference type="ARBA" id="ARBA00023054"/>
    </source>
</evidence>
<dbReference type="InterPro" id="IPR035699">
    <property type="entry name" value="AAA_6"/>
</dbReference>
<evidence type="ECO:0000256" key="24">
    <source>
        <dbReference type="SAM" id="Coils"/>
    </source>
</evidence>
<evidence type="ECO:0000256" key="5">
    <source>
        <dbReference type="ARBA" id="ARBA00008887"/>
    </source>
</evidence>
<keyword evidence="7" id="KW-0963">Cytoplasm</keyword>
<dbReference type="Pfam" id="PF12780">
    <property type="entry name" value="AAA_8"/>
    <property type="match status" value="1"/>
</dbReference>
<dbReference type="GO" id="GO:0031514">
    <property type="term" value="C:motile cilium"/>
    <property type="evidence" value="ECO:0007669"/>
    <property type="project" value="UniProtKB-SubCell"/>
</dbReference>
<evidence type="ECO:0000313" key="27">
    <source>
        <dbReference type="EMBL" id="VDK34513.1"/>
    </source>
</evidence>
<dbReference type="Pfam" id="PF12777">
    <property type="entry name" value="MT"/>
    <property type="match status" value="1"/>
</dbReference>
<keyword evidence="18" id="KW-0969">Cilium</keyword>
<evidence type="ECO:0000256" key="22">
    <source>
        <dbReference type="ARBA" id="ARBA00023212"/>
    </source>
</evidence>
<dbReference type="Gene3D" id="1.10.8.710">
    <property type="match status" value="1"/>
</dbReference>
<evidence type="ECO:0000256" key="4">
    <source>
        <dbReference type="ARBA" id="ARBA00006498"/>
    </source>
</evidence>
<dbReference type="InterPro" id="IPR042228">
    <property type="entry name" value="Dynein_linker_3"/>
</dbReference>
<evidence type="ECO:0000256" key="13">
    <source>
        <dbReference type="ARBA" id="ARBA00022840"/>
    </source>
</evidence>
<evidence type="ECO:0000256" key="2">
    <source>
        <dbReference type="ARBA" id="ARBA00004273"/>
    </source>
</evidence>
<dbReference type="InterPro" id="IPR041589">
    <property type="entry name" value="DNAH3_AAA_lid_1"/>
</dbReference>
<dbReference type="FunFam" id="3.40.50.300:FF:002141">
    <property type="entry name" value="Dynein heavy chain"/>
    <property type="match status" value="1"/>
</dbReference>
<proteinExistence type="inferred from homology"/>
<dbReference type="Pfam" id="PF12775">
    <property type="entry name" value="AAA_7"/>
    <property type="match status" value="1"/>
</dbReference>
<dbReference type="InterPro" id="IPR026983">
    <property type="entry name" value="DHC"/>
</dbReference>
<evidence type="ECO:0000259" key="26">
    <source>
        <dbReference type="SMART" id="SM00382"/>
    </source>
</evidence>
<evidence type="ECO:0000313" key="28">
    <source>
        <dbReference type="Proteomes" id="UP000282613"/>
    </source>
</evidence>
<evidence type="ECO:0000256" key="14">
    <source>
        <dbReference type="ARBA" id="ARBA00022846"/>
    </source>
</evidence>
<feature type="domain" description="AAA+ ATPase" evidence="26">
    <location>
        <begin position="1378"/>
        <end position="1517"/>
    </location>
</feature>
<dbReference type="SUPFAM" id="SSF52540">
    <property type="entry name" value="P-loop containing nucleoside triphosphate hydrolases"/>
    <property type="match status" value="4"/>
</dbReference>
<dbReference type="InterPro" id="IPR042222">
    <property type="entry name" value="Dynein_2_N"/>
</dbReference>
<dbReference type="GO" id="GO:0045505">
    <property type="term" value="F:dynein intermediate chain binding"/>
    <property type="evidence" value="ECO:0007669"/>
    <property type="project" value="InterPro"/>
</dbReference>
<dbReference type="STRING" id="60517.A0A0R3W4V0"/>
<comment type="subcellular location">
    <subcellularLocation>
        <location evidence="1">Cell projection</location>
        <location evidence="1">Cilium</location>
        <location evidence="1">Flagellum</location>
    </subcellularLocation>
    <subcellularLocation>
        <location evidence="3">Cytoplasm</location>
        <location evidence="3">Cytoskeleton</location>
        <location evidence="3">Cilium axoneme</location>
    </subcellularLocation>
    <subcellularLocation>
        <location evidence="2">Mitochondrion inner membrane</location>
    </subcellularLocation>
</comment>
<dbReference type="Gene3D" id="1.10.287.20">
    <property type="entry name" value="Ubiquinol-cytochrome C reductase hinge domain"/>
    <property type="match status" value="1"/>
</dbReference>
<dbReference type="InterPro" id="IPR041658">
    <property type="entry name" value="AAA_lid_11"/>
</dbReference>
<dbReference type="PANTHER" id="PTHR22878">
    <property type="entry name" value="DYNEIN HEAVY CHAIN 6, AXONEMAL-LIKE-RELATED"/>
    <property type="match status" value="1"/>
</dbReference>
<keyword evidence="6" id="KW-0813">Transport</keyword>
<dbReference type="Gene3D" id="3.40.50.300">
    <property type="entry name" value="P-loop containing nucleotide triphosphate hydrolases"/>
    <property type="match status" value="5"/>
</dbReference>
<name>A0A0R3W4V0_TAEAS</name>
<dbReference type="InterPro" id="IPR027417">
    <property type="entry name" value="P-loop_NTPase"/>
</dbReference>
<comment type="similarity">
    <text evidence="4">Belongs to the UQCRH/QCR6 family.</text>
</comment>
<evidence type="ECO:0000256" key="10">
    <source>
        <dbReference type="ARBA" id="ARBA00022737"/>
    </source>
</evidence>
<keyword evidence="22" id="KW-0206">Cytoskeleton</keyword>
<evidence type="ECO:0000256" key="25">
    <source>
        <dbReference type="SAM" id="MobiDB-lite"/>
    </source>
</evidence>
<dbReference type="InterPro" id="IPR023184">
    <property type="entry name" value="Ubol_cytC_Rdtase_hinge_dom"/>
</dbReference>
<dbReference type="FunFam" id="1.10.8.720:FF:000001">
    <property type="entry name" value="dynein heavy chain 7, axonemal"/>
    <property type="match status" value="1"/>
</dbReference>
<evidence type="ECO:0000256" key="21">
    <source>
        <dbReference type="ARBA" id="ARBA00023175"/>
    </source>
</evidence>
<dbReference type="PANTHER" id="PTHR22878:SF71">
    <property type="entry name" value="DYNEIN, AXONEMAL, HEAVY CHAIN 3"/>
    <property type="match status" value="1"/>
</dbReference>
<protein>
    <submittedName>
        <fullName evidence="29">Dynein heavy chain 3, axonemal</fullName>
    </submittedName>
</protein>
<feature type="region of interest" description="Disordered" evidence="25">
    <location>
        <begin position="4009"/>
        <end position="4042"/>
    </location>
</feature>
<evidence type="ECO:0000256" key="11">
    <source>
        <dbReference type="ARBA" id="ARBA00022741"/>
    </source>
</evidence>
<dbReference type="Gene3D" id="3.20.180.20">
    <property type="entry name" value="Dynein heavy chain, N-terminal domain 2"/>
    <property type="match status" value="1"/>
</dbReference>
<dbReference type="Gene3D" id="1.20.1270.280">
    <property type="match status" value="1"/>
</dbReference>
<dbReference type="FunFam" id="1.10.287.2620:FF:000002">
    <property type="entry name" value="Dynein heavy chain 2, axonemal"/>
    <property type="match status" value="1"/>
</dbReference>
<evidence type="ECO:0000256" key="7">
    <source>
        <dbReference type="ARBA" id="ARBA00022490"/>
    </source>
</evidence>
<dbReference type="Pfam" id="PF18199">
    <property type="entry name" value="Dynein_C"/>
    <property type="match status" value="1"/>
</dbReference>
<dbReference type="InterPro" id="IPR043157">
    <property type="entry name" value="Dynein_AAA1S"/>
</dbReference>
<dbReference type="InterPro" id="IPR042219">
    <property type="entry name" value="AAA_lid_11_sf"/>
</dbReference>
<evidence type="ECO:0000256" key="1">
    <source>
        <dbReference type="ARBA" id="ARBA00004230"/>
    </source>
</evidence>
<evidence type="ECO:0000256" key="16">
    <source>
        <dbReference type="ARBA" id="ARBA00023017"/>
    </source>
</evidence>
<reference evidence="27 28" key="2">
    <citation type="submission" date="2018-11" db="EMBL/GenBank/DDBJ databases">
        <authorList>
            <consortium name="Pathogen Informatics"/>
        </authorList>
    </citation>
    <scope>NUCLEOTIDE SEQUENCE [LARGE SCALE GENOMIC DNA]</scope>
</reference>
<dbReference type="Pfam" id="PF03028">
    <property type="entry name" value="Dynein_heavy"/>
    <property type="match status" value="1"/>
</dbReference>
<dbReference type="GO" id="GO:0003341">
    <property type="term" value="P:cilium movement"/>
    <property type="evidence" value="ECO:0007669"/>
    <property type="project" value="UniProtKB-ARBA"/>
</dbReference>
<evidence type="ECO:0000256" key="3">
    <source>
        <dbReference type="ARBA" id="ARBA00004430"/>
    </source>
</evidence>
<dbReference type="EMBL" id="UYRS01018392">
    <property type="protein sequence ID" value="VDK34513.1"/>
    <property type="molecule type" value="Genomic_DNA"/>
</dbReference>
<dbReference type="SMART" id="SM00382">
    <property type="entry name" value="AAA"/>
    <property type="match status" value="2"/>
</dbReference>
<dbReference type="Gene3D" id="1.20.920.20">
    <property type="match status" value="1"/>
</dbReference>
<keyword evidence="15" id="KW-0249">Electron transport</keyword>
<dbReference type="InterPro" id="IPR013602">
    <property type="entry name" value="Dynein_heavy_linker"/>
</dbReference>
<dbReference type="Pfam" id="PF18198">
    <property type="entry name" value="AAA_lid_11"/>
    <property type="match status" value="1"/>
</dbReference>
<dbReference type="InterPro" id="IPR041466">
    <property type="entry name" value="Dynein_AAA5_ext"/>
</dbReference>
<dbReference type="FunFam" id="3.40.50.300:FF:000223">
    <property type="entry name" value="Dynein heavy chain 3, axonemal"/>
    <property type="match status" value="1"/>
</dbReference>
<keyword evidence="16" id="KW-0243">Dynein</keyword>
<dbReference type="InterPro" id="IPR043160">
    <property type="entry name" value="Dynein_C_barrel"/>
</dbReference>
<evidence type="ECO:0000256" key="19">
    <source>
        <dbReference type="ARBA" id="ARBA00023128"/>
    </source>
</evidence>
<dbReference type="InterPro" id="IPR004273">
    <property type="entry name" value="Dynein_heavy_D6_P-loop"/>
</dbReference>
<dbReference type="Gene3D" id="3.10.490.20">
    <property type="match status" value="1"/>
</dbReference>
<dbReference type="Gene3D" id="6.10.140.1060">
    <property type="match status" value="1"/>
</dbReference>
<dbReference type="Gene3D" id="1.10.472.130">
    <property type="match status" value="1"/>
</dbReference>
<dbReference type="FunFam" id="1.20.920.20:FF:000006">
    <property type="entry name" value="Dynein, axonemal, heavy chain 6"/>
    <property type="match status" value="1"/>
</dbReference>
<keyword evidence="19" id="KW-0496">Mitochondrion</keyword>
<dbReference type="Pfam" id="PF02320">
    <property type="entry name" value="UCR_hinge"/>
    <property type="match status" value="1"/>
</dbReference>
<dbReference type="Pfam" id="PF17852">
    <property type="entry name" value="Dynein_AAA_lid"/>
    <property type="match status" value="1"/>
</dbReference>
<organism evidence="29">
    <name type="scientific">Taenia asiatica</name>
    <name type="common">Asian tapeworm</name>
    <dbReference type="NCBI Taxonomy" id="60517"/>
    <lineage>
        <taxon>Eukaryota</taxon>
        <taxon>Metazoa</taxon>
        <taxon>Spiralia</taxon>
        <taxon>Lophotrochozoa</taxon>
        <taxon>Platyhelminthes</taxon>
        <taxon>Cestoda</taxon>
        <taxon>Eucestoda</taxon>
        <taxon>Cyclophyllidea</taxon>
        <taxon>Taeniidae</taxon>
        <taxon>Taenia</taxon>
    </lineage>
</organism>
<dbReference type="InterPro" id="IPR024743">
    <property type="entry name" value="Dynein_HC_stalk"/>
</dbReference>
<sequence length="4161" mass="473399">MSTSDTVIDPIHELRQRCRETKSCAKFVKLLEACSDRQPNTKESCEEELIDLIQCVDKCVGPKLFAIVNKNAEHPPLIAQFTLTRAAPFKDQKFHRPPSQCIGSNYSPAAAKLQLNRLPPQPRLPEFTGISKSKRMKNNVNYYRETEADRPRSPLSQMNEMKTREEEFRRLTGTPSDRDVARYVYYIENGVPDKMIADPPERLWEALKKSVPEDLVRTWSQLAESLLAEINHDYRKAIKKATVDYILLDQEEHLRLFIQWTPIPYPTFVIRSPVPWHGEMEKRVKACTYGLFVSSAMSLALNDLWYSKYASLRFVDIEAVKKIGEPMLPADFENLINQQCFATRDILRKQWIPDCAKKFVELRRHWAYLLPENRSSSLKQTRVFFASIEALMSNQLRSIVEASIHLLTEFIEEYKSSNAFKNEYEEMHFVKTPVLLIKLKASDPKVVYSPSLREIREHLLKCFQTITNAATNLPRVETELFPSMVNQPIYIRSVNYQEDLVSKCTDRSLHVFRLNSTGPRQYLDYYRPYGNLLNNKAEMELRAFMKERHNLLTAKKKKGILQEGDPLEDQLAESLNQVKKQLDAYRALKREILGMRFTVPLQLFCLDCKGVNLNLAGRVQKLRDILSNFELDEARETNRSICRRYEAITNKLSEEPANTEALVNLQEYLKDTQNKTVFRLQAEVAESAGHLSFLLDYTFMSEDDIRMNTNLFYWPHYIKQVFDVANSRLASLQDIAEDALRARILALEKRIAGSSDHVQIMQKRETLSQDEIKKANATLDSFATLVGEFNEEAEAIAREEKLLQLEESEFPQIVEMRKAMEPYEKLWRTAQDFEEKSKAWLASPYWKVDAEAVETEIAEMYKTIHRLTKILIDQPSSLKVAQKLRAKIEKFLEYLPTMQVVCNPGIQQRHWERMSKVVGFHVLPTPETPLYNLIDLGLEEFLPRLEEIAAAAAKEHKLETALHKMKSDWAAMRFELLPYRDTGVCILSAVDDIQVLLDDHVIKAQTMRNSPYIKPFEEEMRAWENKLVTMNEIIDVWLKVQATWLYLEPIFSSEDILAQMPEEGRKFGVVDVLWREIMAEAVKNSSCLVATNQRDMLRRLTDGNYLLEEIQKGLNDYLEKKRLFFPRFFFLSNDELLEILSETKDPLRVQPHLKKCFEGISALTFTDQQEIIGMMSAEGEMVPFVTKIYPAKAKGMVEKWLLQVEEMMVQSIRKVIADSIEAYLLTVREKWVLDWPGQVVLCGSMVHWTSDVQKAISDQKLLPQKLKCDKQIEDIVELVRGQLTSGERLTLEALIVLDVHARDVVAELVKAETSSITAFEWLSQLRYYCSAKENHTIYVQLITAQITYACEYLGNTPRLVITPLTDRCYRTLMGAIQLNLGGAPEGPAGTGKTETSKDLAKAVAKQCVVFNCSDGLDYKAMGKFFKGLAQSGAWACFDEFNRIELEVLSVVAQQIHSIQIAIAQGLERFVFEGTELQLDPTCTIFITMNPGYAGRQELPDNLKVLFRSVAMMVPDYALIGEISLYSMGFVEAKSLSSKIVATYKLCSEQLSSQHHYDYGMRAVKSVLTAAGNLRQTCPEDEEESQLVLKAIIDVNLPKFLAQDIPLFEGIISDLFPGVHLAETDYSAFMEAVEEALATRHLQSVPWYTEKILQIYEMILVRHGLMIVGDPLGGKTQAYQSLADALTQLGETGGMGDESEVHFGIINPKSITMGQLYGQFDVVSHEWSDGVLPVLYRRYALAQDDHRRWVIFDGPVDAVWIENMNTVLDDNKKLCLMSGEIIAMSKRMNMIFEPADLEQASPATVSRCGMIFMEPSQLGWRPMMNSYIALGLPPVLNEEHRALLRDLFEWLVDPCLEFIANQCSQLLPISQLHAVKQLITLFDAHLDPMRELGAREANIEDEEADQTGQGSYGLTEQTITLWLQGLFIFSLVWSLGSALSFDERARFDVMLRDLLAGSGTDRERPTTLKLSGKSNALPDRLTVYDFVFERKSTGSWIEWAARLATPELGRDELPQDMIVPTIETVRMSYFLDLYLSHRIPMLVVGYTGTGKSVLVNQHLVNLPKEVYIPNTLNFSARTSANLTQDIIMSRLDRRRRGVYGPPPGKQCVVFVDDLNMPAKEVYGAQPPIELLRMWIDHGHWYDLKSNSKQFLVDVLFLAAMGPPGGGRNDITSRFTRHMNVLGVNEFNDATMSRIFSIIVDKHFARGYDSQFSRLSKIMVQATLETYKRAIAVFLPTPAKSHYVFNLRDFARVIRGVMLVPPSCMKESDKFMRLWVHEVYRVFYDRLTLESDREKWFEIVKETLNSVFKVTIDNLLGYLRSSDGKVTDEDVRSLMFGDYMTDDQVYDEVASMQELKQRMQYFLDDYNSVTKTPMNLVLFQFAMEHVSRVARVLKQDAGHCLLVGVGGSGRHSAARLAAHIADYEYFSIEITRNYTASDWREDMKRLLLKAGLTGKPTVFFFSDGQIKMESFMEDVSMLLNSGDLPNIFPADEKAEMLDKLQSIARETGKKLESSPLTLYNYFIERVRKNLHIVLAMSPIGDAFRNRLRMFPSLINCCTIDWFQVWPEDALAMVANTSLSTIELESSIRESIVTMCKYFHESVRLLSERFLAELRRHNYVTPTSYLELIRTFKQLLQRKRDELSTLRNRYLSGLDKLDFASKEIGKMKEELVRLQPQLLATGAETDALLARVAKDAVEVEAQRTIVASEQLAANQQAAAAQAIKDECEADLAEALPILNDALASLDTLKQSDITLVKSMKNPPSVVKLVMEAVCIMMQEKPERKPDPSTGRMIEDYWGVSLKLLGDLKFLEKLKTYNIDNIPPQVIKRIREVYIPNRDFNPKIVRNASTACEGLCKWIIALDKYDVVSKVVAPKKARLAVAESELDAQNKMLAEKKASLEAVEAKMAALQAELDATQKKKQDLMDLIELCGKKLERATQLISGLGGEKSRWTEAAKQLKARLSIHIFLLFLIQQERYYNITGDVLLGSGVVAYLGAFTVDYRSSVITSWHQMTLDLKIPCSETFRIAETLGNAVTIHEWNIAGLPVDSFSTDNGIIVSNSNRWSLCIDPQGQANKWIRNMEKDKNIHVIRMTDANYMRTLENAIQFGWPVLLENVGESLDPVLEPILQKLVFRQSGSDYIRLGEDVLEYNSDFKFYITTRLRNPHYVPEISVKVCLINFMITPIGLTDQLLSIVAAMEKPELEATKNQVILESAENMRNLKELEDKILVVLSASEGNILEDETAINILSSSKTLSEEIQVKQEVAVKTQVEIEATRSGYIPVANHGAILFFCIADLGNIDPMYQYSLTWFVNLFVMSIRSSEPSDDLETRIKNLNDNFTKVIYRNVCRSLFEKTKLLFSLIMCVALMKARGEVEDSYWRFFLTGGVALENPHPNPAPEWLSEKSWSEIVRANDLPALEGLVKSVKSDPNQWKAVYDSSVPHEAAFPAPFEKTSDMSRLILVRCLRSDKVIPAVQDFIERHMGRQFLEPPAFDLAGSYDDSNCCTPLIFVLSPGADPLNALMRFGADRGIRPTDIQTISLGQGQGPLAERLISTGITEGAWVVLQNCHLAASWMPYLEKICNEVIVPEKTHTDFRLWLTSYPSEDFPVSILQNGIKMTNEPPKGLRSNLLRSYSTDPISDISFWNNCNKPQVWHKMVYGLCFFHALVQERVKYGSLGWNIAYQFNDSDLRISVRQLQMFLNDYDDLPLDALKYLTGECNYGGRVTDGNDRRCLVSLLNIFYNHDLVTQDNYSLSPSGLYTVPPEGNYESYLEFIRALPSLPSPEVYGLHENADITKDNHETTQAIAPFHLFVELFDAILLTLPRESGGGEKSAETTVSELAFDILNKLPAEDFDLQAVMRRYPVVYTESMNTVLRQELIRFNTLTAVVRSSLQGLLRAIEGLVVMSAELEEVYASMLVGRVPAVWAAKSYPSLKPLGSYVVDLLAKLNFFNEWIVFDSPPVFWISGFYFTQSFLTGVLQNFARKYTIPIDMVGFDFEVKRVYINSVLEPPATSAHTEAAESEEEAAQEETQPTDRRPHTPTHAADGMLQRRNTFHGLTKPDNGAFVTGLFMDGARWDSETGVVVESKPKVLFDAMPVIWLVPMRLEKVVTEAKYSCPVYKTSVRRGVLSTTGHSTNFVLSILLPTKVPEAHWINRGVAALCQLDD</sequence>
<dbReference type="GO" id="GO:0005524">
    <property type="term" value="F:ATP binding"/>
    <property type="evidence" value="ECO:0007669"/>
    <property type="project" value="UniProtKB-KW"/>
</dbReference>
<dbReference type="Pfam" id="PF12781">
    <property type="entry name" value="AAA_9"/>
    <property type="match status" value="1"/>
</dbReference>
<accession>A0A0R3W4V0</accession>
<evidence type="ECO:0000256" key="18">
    <source>
        <dbReference type="ARBA" id="ARBA00023069"/>
    </source>
</evidence>
<keyword evidence="20" id="KW-0472">Membrane</keyword>
<dbReference type="InterPro" id="IPR041228">
    <property type="entry name" value="Dynein_C"/>
</dbReference>
<dbReference type="FunFam" id="1.10.8.710:FF:000004">
    <property type="entry name" value="Dynein axonemal heavy chain 6"/>
    <property type="match status" value="1"/>
</dbReference>
<evidence type="ECO:0000256" key="9">
    <source>
        <dbReference type="ARBA" id="ARBA00022701"/>
    </source>
</evidence>
<evidence type="ECO:0000256" key="6">
    <source>
        <dbReference type="ARBA" id="ARBA00022448"/>
    </source>
</evidence>
<keyword evidence="21" id="KW-0505">Motor protein</keyword>
<keyword evidence="14" id="KW-0282">Flagellum</keyword>
<evidence type="ECO:0000313" key="29">
    <source>
        <dbReference type="WBParaSite" id="TASK_0000510101-mRNA-1"/>
    </source>
</evidence>
<dbReference type="GO" id="GO:0051959">
    <property type="term" value="F:dynein light intermediate chain binding"/>
    <property type="evidence" value="ECO:0007669"/>
    <property type="project" value="InterPro"/>
</dbReference>
<gene>
    <name evidence="27" type="ORF">TASK_LOCUS5102</name>
</gene>
<feature type="coiled-coil region" evidence="24">
    <location>
        <begin position="2875"/>
        <end position="2923"/>
    </location>
</feature>
<dbReference type="InterPro" id="IPR035706">
    <property type="entry name" value="AAA_9"/>
</dbReference>
<dbReference type="GO" id="GO:0005858">
    <property type="term" value="C:axonemal dynein complex"/>
    <property type="evidence" value="ECO:0007669"/>
    <property type="project" value="UniProtKB-ARBA"/>
</dbReference>
<dbReference type="FunFam" id="1.20.140.100:FF:000004">
    <property type="entry name" value="Dynein axonemal heavy chain 6"/>
    <property type="match status" value="1"/>
</dbReference>
<keyword evidence="13" id="KW-0067">ATP-binding</keyword>
<feature type="domain" description="AAA+ ATPase" evidence="26">
    <location>
        <begin position="2036"/>
        <end position="2183"/>
    </location>
</feature>
<evidence type="ECO:0000256" key="8">
    <source>
        <dbReference type="ARBA" id="ARBA00022660"/>
    </source>
</evidence>
<dbReference type="Gene3D" id="1.20.58.1120">
    <property type="match status" value="1"/>
</dbReference>
<dbReference type="FunFam" id="1.20.58.1120:FF:000001">
    <property type="entry name" value="dynein heavy chain 2, axonemal"/>
    <property type="match status" value="1"/>
</dbReference>
<dbReference type="FunFam" id="1.20.920.30:FF:000002">
    <property type="entry name" value="Dynein axonemal heavy chain 3"/>
    <property type="match status" value="1"/>
</dbReference>
<dbReference type="SUPFAM" id="SSF81531">
    <property type="entry name" value="Non-heme 11 kDa protein of cytochrome bc1 complex (Ubiquinol-cytochrome c reductase)"/>
    <property type="match status" value="1"/>
</dbReference>
<dbReference type="GO" id="GO:0005743">
    <property type="term" value="C:mitochondrial inner membrane"/>
    <property type="evidence" value="ECO:0007669"/>
    <property type="project" value="UniProtKB-SubCell"/>
</dbReference>
<dbReference type="InterPro" id="IPR036811">
    <property type="entry name" value="Ubol_cytC_Rdtase_hinge_dom_sf"/>
</dbReference>
<dbReference type="Gene3D" id="1.20.140.100">
    <property type="entry name" value="Dynein heavy chain, N-terminal domain 2"/>
    <property type="match status" value="1"/>
</dbReference>
<dbReference type="FunFam" id="3.20.180.20:FF:000003">
    <property type="entry name" value="Dynein heavy chain 12, axonemal"/>
    <property type="match status" value="1"/>
</dbReference>
<keyword evidence="28" id="KW-1185">Reference proteome</keyword>
<keyword evidence="11" id="KW-0547">Nucleotide-binding</keyword>
<dbReference type="FunFam" id="1.10.8.1220:FF:000001">
    <property type="entry name" value="Dynein axonemal heavy chain 5"/>
    <property type="match status" value="1"/>
</dbReference>
<dbReference type="WBParaSite" id="TASK_0000510101-mRNA-1">
    <property type="protein sequence ID" value="TASK_0000510101-mRNA-1"/>
    <property type="gene ID" value="TASK_0000510101"/>
</dbReference>
<dbReference type="Pfam" id="PF17857">
    <property type="entry name" value="AAA_lid_1"/>
    <property type="match status" value="1"/>
</dbReference>
<dbReference type="FunFam" id="3.40.50.300:FF:001328">
    <property type="entry name" value="Dynein heavy chain 6, axonemal"/>
    <property type="match status" value="1"/>
</dbReference>
<dbReference type="FunFam" id="3.40.50.300:FF:000044">
    <property type="entry name" value="Dynein heavy chain 5, axonemal"/>
    <property type="match status" value="1"/>
</dbReference>
<dbReference type="InterPro" id="IPR003593">
    <property type="entry name" value="AAA+_ATPase"/>
</dbReference>
<dbReference type="GO" id="GO:0005874">
    <property type="term" value="C:microtubule"/>
    <property type="evidence" value="ECO:0007669"/>
    <property type="project" value="UniProtKB-KW"/>
</dbReference>
<evidence type="ECO:0000256" key="12">
    <source>
        <dbReference type="ARBA" id="ARBA00022792"/>
    </source>
</evidence>
<dbReference type="OrthoDB" id="5593012at2759"/>
<keyword evidence="17 24" id="KW-0175">Coiled coil</keyword>
<evidence type="ECO:0000256" key="20">
    <source>
        <dbReference type="ARBA" id="ARBA00023136"/>
    </source>
</evidence>
<dbReference type="InterPro" id="IPR024317">
    <property type="entry name" value="Dynein_heavy_chain_D4_dom"/>
</dbReference>
<dbReference type="FunFam" id="1.20.1270.280:FF:000001">
    <property type="entry name" value="dynein heavy chain 7, axonemal"/>
    <property type="match status" value="1"/>
</dbReference>
<dbReference type="Pfam" id="PF08393">
    <property type="entry name" value="DHC_N2"/>
    <property type="match status" value="1"/>
</dbReference>
<dbReference type="GO" id="GO:0008569">
    <property type="term" value="F:minus-end-directed microtubule motor activity"/>
    <property type="evidence" value="ECO:0007669"/>
    <property type="project" value="InterPro"/>
</dbReference>
<dbReference type="Pfam" id="PF12774">
    <property type="entry name" value="AAA_6"/>
    <property type="match status" value="1"/>
</dbReference>
<dbReference type="Proteomes" id="UP000282613">
    <property type="component" value="Unassembled WGS sequence"/>
</dbReference>
<evidence type="ECO:0000256" key="23">
    <source>
        <dbReference type="ARBA" id="ARBA00023273"/>
    </source>
</evidence>
<dbReference type="Gene3D" id="1.10.8.1220">
    <property type="match status" value="1"/>
</dbReference>
<dbReference type="FunFam" id="3.10.490.20:FF:000001">
    <property type="entry name" value="dynein heavy chain 7, axonemal"/>
    <property type="match status" value="1"/>
</dbReference>
<dbReference type="Gene3D" id="1.20.920.30">
    <property type="match status" value="1"/>
</dbReference>
<dbReference type="Gene3D" id="1.10.287.2620">
    <property type="match status" value="1"/>
</dbReference>
<dbReference type="FunFam" id="3.40.50.300:FF:000362">
    <property type="entry name" value="Dynein, axonemal, heavy chain 6"/>
    <property type="match status" value="1"/>
</dbReference>
<comment type="similarity">
    <text evidence="5">Belongs to the dynein heavy chain family.</text>
</comment>
<keyword evidence="23" id="KW-0966">Cell projection</keyword>
<evidence type="ECO:0000256" key="15">
    <source>
        <dbReference type="ARBA" id="ARBA00022982"/>
    </source>
</evidence>